<evidence type="ECO:0000313" key="1">
    <source>
        <dbReference type="EMBL" id="CEK75219.1"/>
    </source>
</evidence>
<name>A0A0B7A2R0_9EUPU</name>
<accession>A0A0B7A2R0</accession>
<feature type="non-terminal residue" evidence="1">
    <location>
        <position position="53"/>
    </location>
</feature>
<proteinExistence type="predicted"/>
<sequence>MFMDLCDSASLSRVRVKQRAARHEHFASSTSRLINQNRIGVSDQSPSLSLFAF</sequence>
<reference evidence="1" key="1">
    <citation type="submission" date="2014-12" db="EMBL/GenBank/DDBJ databases">
        <title>Insight into the proteome of Arion vulgaris.</title>
        <authorList>
            <person name="Aradska J."/>
            <person name="Bulat T."/>
            <person name="Smidak R."/>
            <person name="Sarate P."/>
            <person name="Gangsoo J."/>
            <person name="Sialana F."/>
            <person name="Bilban M."/>
            <person name="Lubec G."/>
        </authorList>
    </citation>
    <scope>NUCLEOTIDE SEQUENCE</scope>
    <source>
        <tissue evidence="1">Skin</tissue>
    </source>
</reference>
<gene>
    <name evidence="1" type="primary">ORF94570</name>
</gene>
<dbReference type="AlphaFoldDB" id="A0A0B7A2R0"/>
<dbReference type="EMBL" id="HACG01028354">
    <property type="protein sequence ID" value="CEK75219.1"/>
    <property type="molecule type" value="Transcribed_RNA"/>
</dbReference>
<protein>
    <submittedName>
        <fullName evidence="1">Uncharacterized protein</fullName>
    </submittedName>
</protein>
<organism evidence="1">
    <name type="scientific">Arion vulgaris</name>
    <dbReference type="NCBI Taxonomy" id="1028688"/>
    <lineage>
        <taxon>Eukaryota</taxon>
        <taxon>Metazoa</taxon>
        <taxon>Spiralia</taxon>
        <taxon>Lophotrochozoa</taxon>
        <taxon>Mollusca</taxon>
        <taxon>Gastropoda</taxon>
        <taxon>Heterobranchia</taxon>
        <taxon>Euthyneura</taxon>
        <taxon>Panpulmonata</taxon>
        <taxon>Eupulmonata</taxon>
        <taxon>Stylommatophora</taxon>
        <taxon>Helicina</taxon>
        <taxon>Arionoidea</taxon>
        <taxon>Arionidae</taxon>
        <taxon>Arion</taxon>
    </lineage>
</organism>